<comment type="caution">
    <text evidence="2">The sequence shown here is derived from an EMBL/GenBank/DDBJ whole genome shotgun (WGS) entry which is preliminary data.</text>
</comment>
<feature type="transmembrane region" description="Helical" evidence="1">
    <location>
        <begin position="6"/>
        <end position="25"/>
    </location>
</feature>
<keyword evidence="1" id="KW-0812">Transmembrane</keyword>
<protein>
    <submittedName>
        <fullName evidence="2">Uncharacterized protein</fullName>
    </submittedName>
</protein>
<proteinExistence type="predicted"/>
<gene>
    <name evidence="2" type="ORF">ACFOLH_18520</name>
</gene>
<reference evidence="3" key="1">
    <citation type="journal article" date="2019" name="Int. J. Syst. Evol. Microbiol.">
        <title>The Global Catalogue of Microorganisms (GCM) 10K type strain sequencing project: providing services to taxonomists for standard genome sequencing and annotation.</title>
        <authorList>
            <consortium name="The Broad Institute Genomics Platform"/>
            <consortium name="The Broad Institute Genome Sequencing Center for Infectious Disease"/>
            <person name="Wu L."/>
            <person name="Ma J."/>
        </authorList>
    </citation>
    <scope>NUCLEOTIDE SEQUENCE [LARGE SCALE GENOMIC DNA]</scope>
    <source>
        <strain evidence="3">NCAIM B.02333</strain>
    </source>
</reference>
<sequence length="171" mass="19314">MTTVGFLIVTMVVVLAVSLLVGFALRGRVQRNLYAGTGLPEWNQTAKTLSWSDRWHLARANNRGRAARPELASSGAQRARAALSALERYSASGSLRWILRLGILFAVAQLALNVWLLMDEETSSWWNWSGLVLWPLAIVLFLVDPWYRRRQSIRLRRSIEANEALAGQQVR</sequence>
<keyword evidence="3" id="KW-1185">Reference proteome</keyword>
<evidence type="ECO:0000313" key="3">
    <source>
        <dbReference type="Proteomes" id="UP001595685"/>
    </source>
</evidence>
<organism evidence="2 3">
    <name type="scientific">Aquipuribacter hungaricus</name>
    <dbReference type="NCBI Taxonomy" id="545624"/>
    <lineage>
        <taxon>Bacteria</taxon>
        <taxon>Bacillati</taxon>
        <taxon>Actinomycetota</taxon>
        <taxon>Actinomycetes</taxon>
        <taxon>Micrococcales</taxon>
        <taxon>Intrasporangiaceae</taxon>
        <taxon>Aquipuribacter</taxon>
    </lineage>
</organism>
<feature type="transmembrane region" description="Helical" evidence="1">
    <location>
        <begin position="128"/>
        <end position="147"/>
    </location>
</feature>
<evidence type="ECO:0000313" key="2">
    <source>
        <dbReference type="EMBL" id="MFC3690347.1"/>
    </source>
</evidence>
<keyword evidence="1" id="KW-1133">Transmembrane helix</keyword>
<feature type="transmembrane region" description="Helical" evidence="1">
    <location>
        <begin position="97"/>
        <end position="116"/>
    </location>
</feature>
<keyword evidence="1" id="KW-0472">Membrane</keyword>
<name>A0ABV7WLU4_9MICO</name>
<dbReference type="EMBL" id="JBHRWW010000021">
    <property type="protein sequence ID" value="MFC3690347.1"/>
    <property type="molecule type" value="Genomic_DNA"/>
</dbReference>
<accession>A0ABV7WLU4</accession>
<evidence type="ECO:0000256" key="1">
    <source>
        <dbReference type="SAM" id="Phobius"/>
    </source>
</evidence>
<dbReference type="RefSeq" id="WP_340290486.1">
    <property type="nucleotide sequence ID" value="NZ_JBBEOI010000019.1"/>
</dbReference>
<dbReference type="Proteomes" id="UP001595685">
    <property type="component" value="Unassembled WGS sequence"/>
</dbReference>